<dbReference type="KEGG" id="snep:Enr13x_36550"/>
<protein>
    <submittedName>
        <fullName evidence="1">Uncharacterized protein</fullName>
    </submittedName>
</protein>
<evidence type="ECO:0000313" key="1">
    <source>
        <dbReference type="EMBL" id="QDV43796.1"/>
    </source>
</evidence>
<gene>
    <name evidence="1" type="ORF">Enr13x_36550</name>
</gene>
<organism evidence="1 2">
    <name type="scientific">Stieleria neptunia</name>
    <dbReference type="NCBI Taxonomy" id="2527979"/>
    <lineage>
        <taxon>Bacteria</taxon>
        <taxon>Pseudomonadati</taxon>
        <taxon>Planctomycetota</taxon>
        <taxon>Planctomycetia</taxon>
        <taxon>Pirellulales</taxon>
        <taxon>Pirellulaceae</taxon>
        <taxon>Stieleria</taxon>
    </lineage>
</organism>
<dbReference type="Proteomes" id="UP000319004">
    <property type="component" value="Chromosome"/>
</dbReference>
<proteinExistence type="predicted"/>
<dbReference type="AlphaFoldDB" id="A0A518HSI7"/>
<keyword evidence="2" id="KW-1185">Reference proteome</keyword>
<accession>A0A518HSI7</accession>
<name>A0A518HSI7_9BACT</name>
<dbReference type="EMBL" id="CP037423">
    <property type="protein sequence ID" value="QDV43796.1"/>
    <property type="molecule type" value="Genomic_DNA"/>
</dbReference>
<evidence type="ECO:0000313" key="2">
    <source>
        <dbReference type="Proteomes" id="UP000319004"/>
    </source>
</evidence>
<sequence length="105" mass="11505">MRQRSTIWLIECDVVSRSRYDVLARSSGRALLATARKGRRTWGRLCDVLSRSSGRALLATARKGRRTCEKWSRGGQCDVSVAKQGAVFGPIGALLPWPAEVGGVF</sequence>
<reference evidence="1 2" key="1">
    <citation type="submission" date="2019-03" db="EMBL/GenBank/DDBJ databases">
        <title>Deep-cultivation of Planctomycetes and their phenomic and genomic characterization uncovers novel biology.</title>
        <authorList>
            <person name="Wiegand S."/>
            <person name="Jogler M."/>
            <person name="Boedeker C."/>
            <person name="Pinto D."/>
            <person name="Vollmers J."/>
            <person name="Rivas-Marin E."/>
            <person name="Kohn T."/>
            <person name="Peeters S.H."/>
            <person name="Heuer A."/>
            <person name="Rast P."/>
            <person name="Oberbeckmann S."/>
            <person name="Bunk B."/>
            <person name="Jeske O."/>
            <person name="Meyerdierks A."/>
            <person name="Storesund J.E."/>
            <person name="Kallscheuer N."/>
            <person name="Luecker S."/>
            <person name="Lage O.M."/>
            <person name="Pohl T."/>
            <person name="Merkel B.J."/>
            <person name="Hornburger P."/>
            <person name="Mueller R.-W."/>
            <person name="Bruemmer F."/>
            <person name="Labrenz M."/>
            <person name="Spormann A.M."/>
            <person name="Op den Camp H."/>
            <person name="Overmann J."/>
            <person name="Amann R."/>
            <person name="Jetten M.S.M."/>
            <person name="Mascher T."/>
            <person name="Medema M.H."/>
            <person name="Devos D.P."/>
            <person name="Kaster A.-K."/>
            <person name="Ovreas L."/>
            <person name="Rohde M."/>
            <person name="Galperin M.Y."/>
            <person name="Jogler C."/>
        </authorList>
    </citation>
    <scope>NUCLEOTIDE SEQUENCE [LARGE SCALE GENOMIC DNA]</scope>
    <source>
        <strain evidence="1 2">Enr13</strain>
    </source>
</reference>